<evidence type="ECO:0000259" key="3">
    <source>
        <dbReference type="Pfam" id="PF02678"/>
    </source>
</evidence>
<dbReference type="EMBL" id="BMME01000001">
    <property type="protein sequence ID" value="GGJ97586.1"/>
    <property type="molecule type" value="Genomic_DNA"/>
</dbReference>
<evidence type="ECO:0000313" key="6">
    <source>
        <dbReference type="Proteomes" id="UP000599009"/>
    </source>
</evidence>
<evidence type="ECO:0000259" key="4">
    <source>
        <dbReference type="Pfam" id="PF17954"/>
    </source>
</evidence>
<dbReference type="CDD" id="cd20311">
    <property type="entry name" value="cupin_Yhhw_C"/>
    <property type="match status" value="1"/>
</dbReference>
<dbReference type="InterPro" id="IPR012093">
    <property type="entry name" value="Pirin"/>
</dbReference>
<feature type="domain" description="Pirin N-terminal" evidence="3">
    <location>
        <begin position="9"/>
        <end position="119"/>
    </location>
</feature>
<evidence type="ECO:0000256" key="2">
    <source>
        <dbReference type="RuleBase" id="RU003457"/>
    </source>
</evidence>
<dbReference type="InterPro" id="IPR011051">
    <property type="entry name" value="RmlC_Cupin_sf"/>
</dbReference>
<evidence type="ECO:0000313" key="5">
    <source>
        <dbReference type="EMBL" id="GGJ97586.1"/>
    </source>
</evidence>
<dbReference type="CDD" id="cd02910">
    <property type="entry name" value="cupin_Yhhw_N"/>
    <property type="match status" value="1"/>
</dbReference>
<sequence>MITLRPAHERGHAQHGWLDSWHSFSFADYRDPRHVHWGPLRVINEDRVQGGQGFGTHSHSDMEIISYVLDGSLAHKDSMGNAASIVPGEVQRMSAGTGVTHSEYNHEADRSTHFLQIWIIPDTMGSAPGYEQKHYTEAEKRGRLRLVASPDGSDGSVRMQQDARMYAGLFDGDENAALDIAPGRLAYVHVARGTATVNGQSLSAGDALLYADEPRVDIARGNGAEILVFDLPRLQ</sequence>
<proteinExistence type="inferred from homology"/>
<name>A0ABQ2E9J3_9GAMM</name>
<feature type="domain" description="Quercetin 2,3-dioxygenase C-terminal cupin" evidence="4">
    <location>
        <begin position="146"/>
        <end position="231"/>
    </location>
</feature>
<gene>
    <name evidence="5" type="ORF">GCM10011394_03090</name>
</gene>
<dbReference type="Gene3D" id="2.60.120.10">
    <property type="entry name" value="Jelly Rolls"/>
    <property type="match status" value="2"/>
</dbReference>
<comment type="caution">
    <text evidence="5">The sequence shown here is derived from an EMBL/GenBank/DDBJ whole genome shotgun (WGS) entry which is preliminary data.</text>
</comment>
<accession>A0ABQ2E9J3</accession>
<organism evidence="5 6">
    <name type="scientific">Luteimonas terricola</name>
    <dbReference type="NCBI Taxonomy" id="645597"/>
    <lineage>
        <taxon>Bacteria</taxon>
        <taxon>Pseudomonadati</taxon>
        <taxon>Pseudomonadota</taxon>
        <taxon>Gammaproteobacteria</taxon>
        <taxon>Lysobacterales</taxon>
        <taxon>Lysobacteraceae</taxon>
        <taxon>Luteimonas</taxon>
    </lineage>
</organism>
<dbReference type="InterPro" id="IPR003829">
    <property type="entry name" value="Pirin_N_dom"/>
</dbReference>
<dbReference type="Proteomes" id="UP000599009">
    <property type="component" value="Unassembled WGS sequence"/>
</dbReference>
<dbReference type="InterPro" id="IPR014710">
    <property type="entry name" value="RmlC-like_jellyroll"/>
</dbReference>
<dbReference type="Pfam" id="PF02678">
    <property type="entry name" value="Pirin"/>
    <property type="match status" value="1"/>
</dbReference>
<keyword evidence="6" id="KW-1185">Reference proteome</keyword>
<dbReference type="PANTHER" id="PTHR43212">
    <property type="entry name" value="QUERCETIN 2,3-DIOXYGENASE"/>
    <property type="match status" value="1"/>
</dbReference>
<dbReference type="Pfam" id="PF17954">
    <property type="entry name" value="Pirin_C_2"/>
    <property type="match status" value="1"/>
</dbReference>
<comment type="similarity">
    <text evidence="1 2">Belongs to the pirin family.</text>
</comment>
<dbReference type="SUPFAM" id="SSF51182">
    <property type="entry name" value="RmlC-like cupins"/>
    <property type="match status" value="1"/>
</dbReference>
<dbReference type="InterPro" id="IPR041602">
    <property type="entry name" value="Quercetinase_C"/>
</dbReference>
<dbReference type="RefSeq" id="WP_132985748.1">
    <property type="nucleotide sequence ID" value="NZ_BMME01000001.1"/>
</dbReference>
<dbReference type="PANTHER" id="PTHR43212:SF3">
    <property type="entry name" value="QUERCETIN 2,3-DIOXYGENASE"/>
    <property type="match status" value="1"/>
</dbReference>
<protein>
    <submittedName>
        <fullName evidence="5">Quercetin 2,3-dioxygenase</fullName>
    </submittedName>
</protein>
<evidence type="ECO:0000256" key="1">
    <source>
        <dbReference type="ARBA" id="ARBA00008416"/>
    </source>
</evidence>
<reference evidence="6" key="1">
    <citation type="journal article" date="2019" name="Int. J. Syst. Evol. Microbiol.">
        <title>The Global Catalogue of Microorganisms (GCM) 10K type strain sequencing project: providing services to taxonomists for standard genome sequencing and annotation.</title>
        <authorList>
            <consortium name="The Broad Institute Genomics Platform"/>
            <consortium name="The Broad Institute Genome Sequencing Center for Infectious Disease"/>
            <person name="Wu L."/>
            <person name="Ma J."/>
        </authorList>
    </citation>
    <scope>NUCLEOTIDE SEQUENCE [LARGE SCALE GENOMIC DNA]</scope>
    <source>
        <strain evidence="6">CGMCC 1.8985</strain>
    </source>
</reference>
<dbReference type="PIRSF" id="PIRSF006232">
    <property type="entry name" value="Pirin"/>
    <property type="match status" value="1"/>
</dbReference>